<dbReference type="EMBL" id="MU128961">
    <property type="protein sequence ID" value="KAF9514407.1"/>
    <property type="molecule type" value="Genomic_DNA"/>
</dbReference>
<evidence type="ECO:0000259" key="1">
    <source>
        <dbReference type="PROSITE" id="PS50181"/>
    </source>
</evidence>
<evidence type="ECO:0000313" key="2">
    <source>
        <dbReference type="EMBL" id="KAF9514407.1"/>
    </source>
</evidence>
<dbReference type="Pfam" id="PF12937">
    <property type="entry name" value="F-box-like"/>
    <property type="match status" value="1"/>
</dbReference>
<gene>
    <name evidence="2" type="ORF">BS47DRAFT_1485129</name>
</gene>
<dbReference type="AlphaFoldDB" id="A0A9P6AYW2"/>
<dbReference type="PROSITE" id="PS50181">
    <property type="entry name" value="FBOX"/>
    <property type="match status" value="1"/>
</dbReference>
<evidence type="ECO:0000313" key="3">
    <source>
        <dbReference type="Proteomes" id="UP000886523"/>
    </source>
</evidence>
<protein>
    <recommendedName>
        <fullName evidence="1">F-box domain-containing protein</fullName>
    </recommendedName>
</protein>
<dbReference type="OrthoDB" id="2745718at2759"/>
<dbReference type="Gene3D" id="1.20.1280.50">
    <property type="match status" value="1"/>
</dbReference>
<dbReference type="InterPro" id="IPR001810">
    <property type="entry name" value="F-box_dom"/>
</dbReference>
<dbReference type="InterPro" id="IPR036047">
    <property type="entry name" value="F-box-like_dom_sf"/>
</dbReference>
<proteinExistence type="predicted"/>
<name>A0A9P6AYW2_9AGAM</name>
<dbReference type="Proteomes" id="UP000886523">
    <property type="component" value="Unassembled WGS sequence"/>
</dbReference>
<reference evidence="2" key="1">
    <citation type="journal article" date="2020" name="Nat. Commun.">
        <title>Large-scale genome sequencing of mycorrhizal fungi provides insights into the early evolution of symbiotic traits.</title>
        <authorList>
            <person name="Miyauchi S."/>
            <person name="Kiss E."/>
            <person name="Kuo A."/>
            <person name="Drula E."/>
            <person name="Kohler A."/>
            <person name="Sanchez-Garcia M."/>
            <person name="Morin E."/>
            <person name="Andreopoulos B."/>
            <person name="Barry K.W."/>
            <person name="Bonito G."/>
            <person name="Buee M."/>
            <person name="Carver A."/>
            <person name="Chen C."/>
            <person name="Cichocki N."/>
            <person name="Clum A."/>
            <person name="Culley D."/>
            <person name="Crous P.W."/>
            <person name="Fauchery L."/>
            <person name="Girlanda M."/>
            <person name="Hayes R.D."/>
            <person name="Keri Z."/>
            <person name="LaButti K."/>
            <person name="Lipzen A."/>
            <person name="Lombard V."/>
            <person name="Magnuson J."/>
            <person name="Maillard F."/>
            <person name="Murat C."/>
            <person name="Nolan M."/>
            <person name="Ohm R.A."/>
            <person name="Pangilinan J."/>
            <person name="Pereira M.F."/>
            <person name="Perotto S."/>
            <person name="Peter M."/>
            <person name="Pfister S."/>
            <person name="Riley R."/>
            <person name="Sitrit Y."/>
            <person name="Stielow J.B."/>
            <person name="Szollosi G."/>
            <person name="Zifcakova L."/>
            <person name="Stursova M."/>
            <person name="Spatafora J.W."/>
            <person name="Tedersoo L."/>
            <person name="Vaario L.M."/>
            <person name="Yamada A."/>
            <person name="Yan M."/>
            <person name="Wang P."/>
            <person name="Xu J."/>
            <person name="Bruns T."/>
            <person name="Baldrian P."/>
            <person name="Vilgalys R."/>
            <person name="Dunand C."/>
            <person name="Henrissat B."/>
            <person name="Grigoriev I.V."/>
            <person name="Hibbett D."/>
            <person name="Nagy L.G."/>
            <person name="Martin F.M."/>
        </authorList>
    </citation>
    <scope>NUCLEOTIDE SEQUENCE</scope>
    <source>
        <strain evidence="2">UP504</strain>
    </source>
</reference>
<accession>A0A9P6AYW2</accession>
<dbReference type="SUPFAM" id="SSF81383">
    <property type="entry name" value="F-box domain"/>
    <property type="match status" value="1"/>
</dbReference>
<keyword evidence="3" id="KW-1185">Reference proteome</keyword>
<feature type="domain" description="F-box" evidence="1">
    <location>
        <begin position="4"/>
        <end position="50"/>
    </location>
</feature>
<organism evidence="2 3">
    <name type="scientific">Hydnum rufescens UP504</name>
    <dbReference type="NCBI Taxonomy" id="1448309"/>
    <lineage>
        <taxon>Eukaryota</taxon>
        <taxon>Fungi</taxon>
        <taxon>Dikarya</taxon>
        <taxon>Basidiomycota</taxon>
        <taxon>Agaricomycotina</taxon>
        <taxon>Agaricomycetes</taxon>
        <taxon>Cantharellales</taxon>
        <taxon>Hydnaceae</taxon>
        <taxon>Hydnum</taxon>
    </lineage>
</organism>
<dbReference type="CDD" id="cd09917">
    <property type="entry name" value="F-box_SF"/>
    <property type="match status" value="1"/>
</dbReference>
<comment type="caution">
    <text evidence="2">The sequence shown here is derived from an EMBL/GenBank/DDBJ whole genome shotgun (WGS) entry which is preliminary data.</text>
</comment>
<sequence length="516" mass="57793">MTADLSLFTLPLEILTRIFGFLEGRQITGCSTVCSYFKHAIENSIVLQYLIKLDMFGYADVSGSVDASVVPATRLDQLERHIDAWNNLDWVEDVLPHDYGFGILCQGILATSDLKSVHCIQLPHLVRGIQLRRWTLDNLPFPIYGIEIDPSNDLLVVVSRESADLDPMGSKTITLHLLTLSDSRPHPRAISHTLFSVLTHARSCPCPAVRVMGCLLGVVLYFRLDARLEIWDWVTGQKMTVLEMRYAHHVYSFEFLSATSIVAVLPRALEVYQILTETPGASPVRSASFCLPQPNLAQYHSSVWVSGSPGIDHRSDASSFPSPSFRLAKDSCYLTLHWCLSGIPNDGFEGNSRGVLFVPLSSLHCSPMYGDALAIPWQVWSKDVYFQRDHGKDFQISAGRLVSFGRSPRSSLHWEVSLFDLNRSRAGRLGERGANPWPYYAPSHVIKSGILRSEIQTEGPYPVHLATRTLSLDGSLYYPAYMICDDEHIVFWALAIDQYEHGGVPFVNKLIVLTLR</sequence>